<dbReference type="PANTHER" id="PTHR15239:SF6">
    <property type="entry name" value="RIBOSOME QUALITY CONTROL COMPLEX SUBUNIT NEMF"/>
    <property type="match status" value="1"/>
</dbReference>
<organism evidence="10 11">
    <name type="scientific">Diutina rugosa</name>
    <name type="common">Yeast</name>
    <name type="synonym">Candida rugosa</name>
    <dbReference type="NCBI Taxonomy" id="5481"/>
    <lineage>
        <taxon>Eukaryota</taxon>
        <taxon>Fungi</taxon>
        <taxon>Dikarya</taxon>
        <taxon>Ascomycota</taxon>
        <taxon>Saccharomycotina</taxon>
        <taxon>Pichiomycetes</taxon>
        <taxon>Debaryomycetaceae</taxon>
        <taxon>Diutina</taxon>
    </lineage>
</organism>
<feature type="domain" description="NFACT RNA-binding" evidence="8">
    <location>
        <begin position="594"/>
        <end position="703"/>
    </location>
</feature>
<evidence type="ECO:0000259" key="9">
    <source>
        <dbReference type="Pfam" id="PF11923"/>
    </source>
</evidence>
<dbReference type="GO" id="GO:0000049">
    <property type="term" value="F:tRNA binding"/>
    <property type="evidence" value="ECO:0007669"/>
    <property type="project" value="TreeGrafter"/>
</dbReference>
<dbReference type="GeneID" id="54784254"/>
<feature type="compositionally biased region" description="Acidic residues" evidence="7">
    <location>
        <begin position="468"/>
        <end position="496"/>
    </location>
</feature>
<evidence type="ECO:0000256" key="2">
    <source>
        <dbReference type="ARBA" id="ARBA00008318"/>
    </source>
</evidence>
<feature type="compositionally biased region" description="Basic and acidic residues" evidence="7">
    <location>
        <begin position="813"/>
        <end position="825"/>
    </location>
</feature>
<proteinExistence type="inferred from homology"/>
<name>A0A642UCW1_DIURU</name>
<feature type="compositionally biased region" description="Basic residues" evidence="7">
    <location>
        <begin position="826"/>
        <end position="837"/>
    </location>
</feature>
<dbReference type="GO" id="GO:0005737">
    <property type="term" value="C:cytoplasm"/>
    <property type="evidence" value="ECO:0007669"/>
    <property type="project" value="UniProtKB-SubCell"/>
</dbReference>
<feature type="region of interest" description="Disordered" evidence="7">
    <location>
        <begin position="768"/>
        <end position="894"/>
    </location>
</feature>
<dbReference type="GO" id="GO:1990116">
    <property type="term" value="P:ribosome-associated ubiquitin-dependent protein catabolic process"/>
    <property type="evidence" value="ECO:0007669"/>
    <property type="project" value="TreeGrafter"/>
</dbReference>
<dbReference type="OMA" id="MFLEFFA"/>
<dbReference type="PANTHER" id="PTHR15239">
    <property type="entry name" value="NUCLEAR EXPORT MEDIATOR FACTOR NEMF"/>
    <property type="match status" value="1"/>
</dbReference>
<evidence type="ECO:0000256" key="5">
    <source>
        <dbReference type="ARBA" id="ARBA00070414"/>
    </source>
</evidence>
<accession>A0A642UCW1</accession>
<feature type="compositionally biased region" description="Low complexity" evidence="7">
    <location>
        <begin position="869"/>
        <end position="890"/>
    </location>
</feature>
<dbReference type="GO" id="GO:1990112">
    <property type="term" value="C:RQC complex"/>
    <property type="evidence" value="ECO:0007669"/>
    <property type="project" value="TreeGrafter"/>
</dbReference>
<keyword evidence="4 6" id="KW-0175">Coiled coil</keyword>
<feature type="compositionally biased region" description="Basic residues" evidence="7">
    <location>
        <begin position="1033"/>
        <end position="1049"/>
    </location>
</feature>
<dbReference type="GO" id="GO:0072344">
    <property type="term" value="P:rescue of stalled ribosome"/>
    <property type="evidence" value="ECO:0007669"/>
    <property type="project" value="TreeGrafter"/>
</dbReference>
<evidence type="ECO:0000256" key="4">
    <source>
        <dbReference type="ARBA" id="ARBA00023054"/>
    </source>
</evidence>
<dbReference type="VEuPathDB" id="FungiDB:DIURU_005603"/>
<gene>
    <name evidence="10" type="ORF">DIURU_005603</name>
</gene>
<dbReference type="Gene3D" id="2.30.310.10">
    <property type="entry name" value="ibrinogen binding protein from staphylococcus aureus domain"/>
    <property type="match status" value="1"/>
</dbReference>
<evidence type="ECO:0000256" key="3">
    <source>
        <dbReference type="ARBA" id="ARBA00022490"/>
    </source>
</evidence>
<evidence type="ECO:0000313" key="10">
    <source>
        <dbReference type="EMBL" id="KAA8896863.1"/>
    </source>
</evidence>
<dbReference type="InterPro" id="IPR021846">
    <property type="entry name" value="NFACT-C"/>
</dbReference>
<feature type="compositionally biased region" description="Polar residues" evidence="7">
    <location>
        <begin position="802"/>
        <end position="812"/>
    </location>
</feature>
<sequence length="1049" mass="119307">MKQRITALDLSILARELEPEVLNYRLSNIYNVAANPNRQFLLRFTVPDSKKAMMLECGHRVHLTSYEMPTSPQPSNFITKLRKHLRTRRLTGIKQIGDDRVLVLSFSDGLFYLVLEFFSAGNILLLDENQKILMLNRVVREHENNDRYAVNEPYTMFDRHQLFGDTTPKQDDSADTETSSKPQAQFKSHPVPSAEQIQSWIDEHKEKLSQGGSKKQKVYSVHKLLFVHMAHLPADLILRELGEIGIEKSTSCLTLDNQPQQLERVEEAVKRTNDIYTELMTEPSVTGYLVSKKNPSYNAEDSLSLEYILDEFHPFAPRKEPADLYKIEPVEGYNNTVDKFFSTLESSKNLVRIERQKLSAAKRLETARSERDRQIQSLLQQQEANKKRGDTIILHADWVSQCMDFVSSLVAQQMDWTNIESYIKLEQKKGNKVAQAIKLPLKLEENKIQLALADQDAEVENDTSSGVDDSETESESSESESESDSSDSDSDSDSDEELRLRRKRKATQKKSAKPQQPTVNVWVDINLSPYANATTYFETKKSAESKQVKVEKNTEVALKNAERKINQDLQRSLKEEEASGGKLRQIRPKYWFEKFFWFVSSDGYLCLAGKDGMQNDMIYFRHISDNDYFVSADVENSLKVFIKNPFKGEDVPPSTLMQAGMYALAASDAWQNKVSTSAWVMSVADLSKKDVDGTLLSPGSFNYTAKKEYLPPTQLVMGLGLYMLADEETKKKHHDKRVEKYTEHGLKVVMDTKKQDLEQLAKLKFKHEANAETKAETKAEEKETKPEESGDVETRPEEVTDTAESVTSTESTPVREDSPSTIDKKVRGKKAKLKKIQSKYADQDEEERRMRMEVLGTLKQVKQREAEKQAQQNQSDSSKQKQQQQQQAAQRKMKQDAKEYLKYIMAGDDTSDESSETNYLDILDGFLSKPQKGDKFIGCVPVFAPWMSLGKFKYKVKIQPGTGKKGKCITESIHYWTTRKMDKDETDTDLDWPSERHHVQGIKPNDAMGVITVSKVRLVLPGGSAGSDSKAKGNPKKAAKGGKPAKKKK</sequence>
<dbReference type="Proteomes" id="UP000449547">
    <property type="component" value="Unassembled WGS sequence"/>
</dbReference>
<comment type="similarity">
    <text evidence="2">Belongs to the NEMF family.</text>
</comment>
<keyword evidence="11" id="KW-1185">Reference proteome</keyword>
<dbReference type="EMBL" id="SWFT01000162">
    <property type="protein sequence ID" value="KAA8896863.1"/>
    <property type="molecule type" value="Genomic_DNA"/>
</dbReference>
<dbReference type="OrthoDB" id="207084at2759"/>
<evidence type="ECO:0000256" key="6">
    <source>
        <dbReference type="SAM" id="Coils"/>
    </source>
</evidence>
<dbReference type="Pfam" id="PF05670">
    <property type="entry name" value="NFACT-R_1"/>
    <property type="match status" value="1"/>
</dbReference>
<evidence type="ECO:0000259" key="8">
    <source>
        <dbReference type="Pfam" id="PF05670"/>
    </source>
</evidence>
<dbReference type="InterPro" id="IPR008532">
    <property type="entry name" value="NFACT_RNA-bd"/>
</dbReference>
<feature type="compositionally biased region" description="Basic residues" evidence="7">
    <location>
        <begin position="500"/>
        <end position="512"/>
    </location>
</feature>
<dbReference type="Pfam" id="PF05833">
    <property type="entry name" value="NFACT_N"/>
    <property type="match status" value="1"/>
</dbReference>
<dbReference type="FunFam" id="2.30.310.10:FF:000003">
    <property type="entry name" value="Zinc knuckle domain containing protein"/>
    <property type="match status" value="1"/>
</dbReference>
<keyword evidence="3" id="KW-0963">Cytoplasm</keyword>
<feature type="compositionally biased region" description="Basic and acidic residues" evidence="7">
    <location>
        <begin position="162"/>
        <end position="172"/>
    </location>
</feature>
<evidence type="ECO:0000256" key="1">
    <source>
        <dbReference type="ARBA" id="ARBA00004496"/>
    </source>
</evidence>
<evidence type="ECO:0000256" key="7">
    <source>
        <dbReference type="SAM" id="MobiDB-lite"/>
    </source>
</evidence>
<dbReference type="InterPro" id="IPR051608">
    <property type="entry name" value="RQC_Subunit_NEMF"/>
</dbReference>
<dbReference type="AlphaFoldDB" id="A0A642UCW1"/>
<comment type="caution">
    <text evidence="10">The sequence shown here is derived from an EMBL/GenBank/DDBJ whole genome shotgun (WGS) entry which is preliminary data.</text>
</comment>
<feature type="compositionally biased region" description="Polar residues" evidence="7">
    <location>
        <begin position="176"/>
        <end position="186"/>
    </location>
</feature>
<feature type="coiled-coil region" evidence="6">
    <location>
        <begin position="551"/>
        <end position="579"/>
    </location>
</feature>
<feature type="region of interest" description="Disordered" evidence="7">
    <location>
        <begin position="1022"/>
        <end position="1049"/>
    </location>
</feature>
<comment type="subcellular location">
    <subcellularLocation>
        <location evidence="1">Cytoplasm</location>
    </subcellularLocation>
</comment>
<evidence type="ECO:0000313" key="11">
    <source>
        <dbReference type="Proteomes" id="UP000449547"/>
    </source>
</evidence>
<reference evidence="10 11" key="1">
    <citation type="submission" date="2019-07" db="EMBL/GenBank/DDBJ databases">
        <title>Genome assembly of two rare yeast pathogens: Diutina rugosa and Trichomonascus ciferrii.</title>
        <authorList>
            <person name="Mixao V."/>
            <person name="Saus E."/>
            <person name="Hansen A."/>
            <person name="Lass-Flor C."/>
            <person name="Gabaldon T."/>
        </authorList>
    </citation>
    <scope>NUCLEOTIDE SEQUENCE [LARGE SCALE GENOMIC DNA]</scope>
    <source>
        <strain evidence="10 11">CBS 613</strain>
    </source>
</reference>
<feature type="domain" description="NFACT protein C-terminal" evidence="9">
    <location>
        <begin position="917"/>
        <end position="1019"/>
    </location>
</feature>
<dbReference type="RefSeq" id="XP_034009659.1">
    <property type="nucleotide sequence ID" value="XM_034158604.1"/>
</dbReference>
<dbReference type="Pfam" id="PF11923">
    <property type="entry name" value="NFACT-C"/>
    <property type="match status" value="1"/>
</dbReference>
<dbReference type="GO" id="GO:0043023">
    <property type="term" value="F:ribosomal large subunit binding"/>
    <property type="evidence" value="ECO:0007669"/>
    <property type="project" value="TreeGrafter"/>
</dbReference>
<feature type="region of interest" description="Disordered" evidence="7">
    <location>
        <begin position="454"/>
        <end position="517"/>
    </location>
</feature>
<feature type="compositionally biased region" description="Basic and acidic residues" evidence="7">
    <location>
        <begin position="768"/>
        <end position="798"/>
    </location>
</feature>
<feature type="region of interest" description="Disordered" evidence="7">
    <location>
        <begin position="162"/>
        <end position="192"/>
    </location>
</feature>
<protein>
    <recommendedName>
        <fullName evidence="5">Ribosome quality control complex subunit 2</fullName>
    </recommendedName>
</protein>
<feature type="region of interest" description="Disordered" evidence="7">
    <location>
        <begin position="984"/>
        <end position="1003"/>
    </location>
</feature>